<protein>
    <recommendedName>
        <fullName evidence="6">O-antigen ligase-related domain-containing protein</fullName>
    </recommendedName>
</protein>
<accession>A0A2P6CDU9</accession>
<evidence type="ECO:0000256" key="1">
    <source>
        <dbReference type="ARBA" id="ARBA00004141"/>
    </source>
</evidence>
<evidence type="ECO:0000313" key="7">
    <source>
        <dbReference type="EMBL" id="PQJ73083.1"/>
    </source>
</evidence>
<evidence type="ECO:0000256" key="4">
    <source>
        <dbReference type="ARBA" id="ARBA00023136"/>
    </source>
</evidence>
<dbReference type="GO" id="GO:0016020">
    <property type="term" value="C:membrane"/>
    <property type="evidence" value="ECO:0007669"/>
    <property type="project" value="UniProtKB-SubCell"/>
</dbReference>
<feature type="transmembrane region" description="Helical" evidence="5">
    <location>
        <begin position="47"/>
        <end position="79"/>
    </location>
</feature>
<comment type="subcellular location">
    <subcellularLocation>
        <location evidence="1">Membrane</location>
        <topology evidence="1">Multi-pass membrane protein</topology>
    </subcellularLocation>
</comment>
<reference evidence="7 8" key="1">
    <citation type="submission" date="2016-12" db="EMBL/GenBank/DDBJ databases">
        <title>Trade-off between light-utilization and light-protection in marine flavobacteria.</title>
        <authorList>
            <person name="Kumagai Y."/>
            <person name="Yoshizawa S."/>
            <person name="Kogure K."/>
            <person name="Iwasaki W."/>
        </authorList>
    </citation>
    <scope>NUCLEOTIDE SEQUENCE [LARGE SCALE GENOMIC DNA]</scope>
    <source>
        <strain evidence="7 8">KCTC 12100</strain>
    </source>
</reference>
<evidence type="ECO:0000256" key="5">
    <source>
        <dbReference type="SAM" id="Phobius"/>
    </source>
</evidence>
<feature type="transmembrane region" description="Helical" evidence="5">
    <location>
        <begin position="149"/>
        <end position="170"/>
    </location>
</feature>
<dbReference type="Proteomes" id="UP000247345">
    <property type="component" value="Unassembled WGS sequence"/>
</dbReference>
<comment type="caution">
    <text evidence="7">The sequence shown here is derived from an EMBL/GenBank/DDBJ whole genome shotgun (WGS) entry which is preliminary data.</text>
</comment>
<feature type="transmembrane region" description="Helical" evidence="5">
    <location>
        <begin position="176"/>
        <end position="196"/>
    </location>
</feature>
<dbReference type="InterPro" id="IPR051533">
    <property type="entry name" value="WaaL-like"/>
</dbReference>
<name>A0A2P6CDU9_9FLAO</name>
<keyword evidence="3 5" id="KW-1133">Transmembrane helix</keyword>
<dbReference type="PANTHER" id="PTHR37422:SF13">
    <property type="entry name" value="LIPOPOLYSACCHARIDE BIOSYNTHESIS PROTEIN PA4999-RELATED"/>
    <property type="match status" value="1"/>
</dbReference>
<dbReference type="AlphaFoldDB" id="A0A2P6CDU9"/>
<dbReference type="EMBL" id="MSCK01000001">
    <property type="protein sequence ID" value="PQJ73083.1"/>
    <property type="molecule type" value="Genomic_DNA"/>
</dbReference>
<keyword evidence="8" id="KW-1185">Reference proteome</keyword>
<feature type="transmembrane region" description="Helical" evidence="5">
    <location>
        <begin position="208"/>
        <end position="237"/>
    </location>
</feature>
<feature type="transmembrane region" description="Helical" evidence="5">
    <location>
        <begin position="404"/>
        <end position="424"/>
    </location>
</feature>
<feature type="transmembrane region" description="Helical" evidence="5">
    <location>
        <begin position="91"/>
        <end position="109"/>
    </location>
</feature>
<keyword evidence="2 5" id="KW-0812">Transmembrane</keyword>
<sequence>MAIGLSLLAFLLIIIYGFEYAFMGKTYAVSTTWNKRIKFKVNAQQRFILLLLATAIVQAGAFSALLLLVWMGLLIGILFRYGIQMFTSPMLKIYALYLCWLLFSLVLTSEKGYGFRVLAKYLFPFLVVLVVSSVKITDIFFIKALKVSFIAGVIINSCIVLMKILPIYAIYNPILWWQPAVIDVNPFFIASGLLLYKFSKKKQILFAILLFISIPIVESVRTGLIGIGVFFLAVSFFKYKLKALPVFVLIVASFIASILFVPTVRNKMFRHTFNSAEEVINMSSNLSPDSIDSNGRFAMWEWSLNTFYEGNELMGAGIGQMQARFYSGNHPFGIIKIAHNDYLQIICDTGQIGLFLYTLIIISFVWHAFIIYNDKKNNVLARQAAFIAGTSLCGIMATAFTDNVINYSLITLSYPYAFLGFALVMKSKRK</sequence>
<proteinExistence type="predicted"/>
<dbReference type="InterPro" id="IPR007016">
    <property type="entry name" value="O-antigen_ligase-rel_domated"/>
</dbReference>
<feature type="transmembrane region" description="Helical" evidence="5">
    <location>
        <begin position="354"/>
        <end position="372"/>
    </location>
</feature>
<feature type="domain" description="O-antigen ligase-related" evidence="6">
    <location>
        <begin position="207"/>
        <end position="357"/>
    </location>
</feature>
<dbReference type="PANTHER" id="PTHR37422">
    <property type="entry name" value="TEICHURONIC ACID BIOSYNTHESIS PROTEIN TUAE"/>
    <property type="match status" value="1"/>
</dbReference>
<dbReference type="RefSeq" id="WP_105048749.1">
    <property type="nucleotide sequence ID" value="NZ_CP150661.1"/>
</dbReference>
<evidence type="ECO:0000313" key="8">
    <source>
        <dbReference type="Proteomes" id="UP000247345"/>
    </source>
</evidence>
<gene>
    <name evidence="7" type="ORF">BTO14_07350</name>
</gene>
<evidence type="ECO:0000256" key="2">
    <source>
        <dbReference type="ARBA" id="ARBA00022692"/>
    </source>
</evidence>
<evidence type="ECO:0000259" key="6">
    <source>
        <dbReference type="Pfam" id="PF04932"/>
    </source>
</evidence>
<keyword evidence="4 5" id="KW-0472">Membrane</keyword>
<feature type="transmembrane region" description="Helical" evidence="5">
    <location>
        <begin position="121"/>
        <end position="142"/>
    </location>
</feature>
<evidence type="ECO:0000256" key="3">
    <source>
        <dbReference type="ARBA" id="ARBA00022989"/>
    </source>
</evidence>
<dbReference type="Pfam" id="PF04932">
    <property type="entry name" value="Wzy_C"/>
    <property type="match status" value="1"/>
</dbReference>
<dbReference type="OrthoDB" id="665122at2"/>
<organism evidence="7 8">
    <name type="scientific">Polaribacter butkevichii</name>
    <dbReference type="NCBI Taxonomy" id="218490"/>
    <lineage>
        <taxon>Bacteria</taxon>
        <taxon>Pseudomonadati</taxon>
        <taxon>Bacteroidota</taxon>
        <taxon>Flavobacteriia</taxon>
        <taxon>Flavobacteriales</taxon>
        <taxon>Flavobacteriaceae</taxon>
    </lineage>
</organism>
<feature type="transmembrane region" description="Helical" evidence="5">
    <location>
        <begin position="243"/>
        <end position="261"/>
    </location>
</feature>